<organism evidence="2 3">
    <name type="scientific">Multifurca ochricompacta</name>
    <dbReference type="NCBI Taxonomy" id="376703"/>
    <lineage>
        <taxon>Eukaryota</taxon>
        <taxon>Fungi</taxon>
        <taxon>Dikarya</taxon>
        <taxon>Basidiomycota</taxon>
        <taxon>Agaricomycotina</taxon>
        <taxon>Agaricomycetes</taxon>
        <taxon>Russulales</taxon>
        <taxon>Russulaceae</taxon>
        <taxon>Multifurca</taxon>
    </lineage>
</organism>
<evidence type="ECO:0000256" key="1">
    <source>
        <dbReference type="SAM" id="Phobius"/>
    </source>
</evidence>
<accession>A0AAD4M3L9</accession>
<keyword evidence="1" id="KW-1133">Transmembrane helix</keyword>
<proteinExistence type="predicted"/>
<reference evidence="2" key="1">
    <citation type="journal article" date="2022" name="New Phytol.">
        <title>Evolutionary transition to the ectomycorrhizal habit in the genomes of a hyperdiverse lineage of mushroom-forming fungi.</title>
        <authorList>
            <person name="Looney B."/>
            <person name="Miyauchi S."/>
            <person name="Morin E."/>
            <person name="Drula E."/>
            <person name="Courty P.E."/>
            <person name="Kohler A."/>
            <person name="Kuo A."/>
            <person name="LaButti K."/>
            <person name="Pangilinan J."/>
            <person name="Lipzen A."/>
            <person name="Riley R."/>
            <person name="Andreopoulos W."/>
            <person name="He G."/>
            <person name="Johnson J."/>
            <person name="Nolan M."/>
            <person name="Tritt A."/>
            <person name="Barry K.W."/>
            <person name="Grigoriev I.V."/>
            <person name="Nagy L.G."/>
            <person name="Hibbett D."/>
            <person name="Henrissat B."/>
            <person name="Matheny P.B."/>
            <person name="Labbe J."/>
            <person name="Martin F.M."/>
        </authorList>
    </citation>
    <scope>NUCLEOTIDE SEQUENCE</scope>
    <source>
        <strain evidence="2">BPL690</strain>
    </source>
</reference>
<dbReference type="Proteomes" id="UP001203297">
    <property type="component" value="Unassembled WGS sequence"/>
</dbReference>
<evidence type="ECO:0000313" key="2">
    <source>
        <dbReference type="EMBL" id="KAI0300987.1"/>
    </source>
</evidence>
<sequence>MLDTNFLVATVLVVIALLFYILYWNRLLAFFVGLLLRVVLWNRGGSSTWFQIGIYISLSCLFHPSYTQFIGSLHFSLLAGRILLKDFHYHSSNQTIKVVKVQLRWQYWIRSLTTSENMQPHTGGEEPKSDHPSVRHIVASTRQSKASSGSFTIERLHSTISSPKWKQRHLFLNVVHIAPLRMARPFS</sequence>
<keyword evidence="1" id="KW-0472">Membrane</keyword>
<dbReference type="PANTHER" id="PTHR32085:SF3">
    <property type="entry name" value="PROTEIN CSF1"/>
    <property type="match status" value="1"/>
</dbReference>
<protein>
    <submittedName>
        <fullName evidence="2">Uncharacterized protein</fullName>
    </submittedName>
</protein>
<dbReference type="AlphaFoldDB" id="A0AAD4M3L9"/>
<gene>
    <name evidence="2" type="ORF">B0F90DRAFT_370982</name>
</gene>
<evidence type="ECO:0000313" key="3">
    <source>
        <dbReference type="Proteomes" id="UP001203297"/>
    </source>
</evidence>
<dbReference type="GO" id="GO:0016020">
    <property type="term" value="C:membrane"/>
    <property type="evidence" value="ECO:0007669"/>
    <property type="project" value="InterPro"/>
</dbReference>
<dbReference type="GO" id="GO:0006113">
    <property type="term" value="P:fermentation"/>
    <property type="evidence" value="ECO:0007669"/>
    <property type="project" value="InterPro"/>
</dbReference>
<dbReference type="InterPro" id="IPR029636">
    <property type="entry name" value="Csf1"/>
</dbReference>
<feature type="transmembrane region" description="Helical" evidence="1">
    <location>
        <begin position="6"/>
        <end position="36"/>
    </location>
</feature>
<keyword evidence="3" id="KW-1185">Reference proteome</keyword>
<comment type="caution">
    <text evidence="2">The sequence shown here is derived from an EMBL/GenBank/DDBJ whole genome shotgun (WGS) entry which is preliminary data.</text>
</comment>
<dbReference type="EMBL" id="WTXG01000016">
    <property type="protein sequence ID" value="KAI0300987.1"/>
    <property type="molecule type" value="Genomic_DNA"/>
</dbReference>
<dbReference type="PANTHER" id="PTHR32085">
    <property type="entry name" value="PROTEIN CSF1"/>
    <property type="match status" value="1"/>
</dbReference>
<keyword evidence="1" id="KW-0812">Transmembrane</keyword>
<name>A0AAD4M3L9_9AGAM</name>